<evidence type="ECO:0000313" key="2">
    <source>
        <dbReference type="Proteomes" id="UP000284689"/>
    </source>
</evidence>
<gene>
    <name evidence="1" type="ORF">DW794_15575</name>
</gene>
<evidence type="ECO:0000313" key="1">
    <source>
        <dbReference type="EMBL" id="RHD45789.1"/>
    </source>
</evidence>
<dbReference type="EMBL" id="QSJD01000028">
    <property type="protein sequence ID" value="RHD45789.1"/>
    <property type="molecule type" value="Genomic_DNA"/>
</dbReference>
<protein>
    <recommendedName>
        <fullName evidence="3">DUF1566 domain-containing protein</fullName>
    </recommendedName>
</protein>
<accession>A0A414FGC6</accession>
<proteinExistence type="predicted"/>
<dbReference type="Proteomes" id="UP000284689">
    <property type="component" value="Unassembled WGS sequence"/>
</dbReference>
<dbReference type="RefSeq" id="WP_122140762.1">
    <property type="nucleotide sequence ID" value="NZ_JADNGD010000002.1"/>
</dbReference>
<organism evidence="1 2">
    <name type="scientific">Bacteroides caccae</name>
    <dbReference type="NCBI Taxonomy" id="47678"/>
    <lineage>
        <taxon>Bacteria</taxon>
        <taxon>Pseudomonadati</taxon>
        <taxon>Bacteroidota</taxon>
        <taxon>Bacteroidia</taxon>
        <taxon>Bacteroidales</taxon>
        <taxon>Bacteroidaceae</taxon>
        <taxon>Bacteroides</taxon>
    </lineage>
</organism>
<comment type="caution">
    <text evidence="1">The sequence shown here is derived from an EMBL/GenBank/DDBJ whole genome shotgun (WGS) entry which is preliminary data.</text>
</comment>
<name>A0A414FGC6_9BACE</name>
<dbReference type="PROSITE" id="PS51257">
    <property type="entry name" value="PROKAR_LIPOPROTEIN"/>
    <property type="match status" value="1"/>
</dbReference>
<dbReference type="AlphaFoldDB" id="A0A414FGC6"/>
<reference evidence="1 2" key="1">
    <citation type="submission" date="2018-08" db="EMBL/GenBank/DDBJ databases">
        <title>A genome reference for cultivated species of the human gut microbiota.</title>
        <authorList>
            <person name="Zou Y."/>
            <person name="Xue W."/>
            <person name="Luo G."/>
        </authorList>
    </citation>
    <scope>NUCLEOTIDE SEQUENCE [LARGE SCALE GENOMIC DNA]</scope>
    <source>
        <strain evidence="1 2">AM31-16AC</strain>
    </source>
</reference>
<evidence type="ECO:0008006" key="3">
    <source>
        <dbReference type="Google" id="ProtNLM"/>
    </source>
</evidence>
<sequence>MKLRNLKHLLCAILTGGTMLFTSCEECDHERNQSIAFSLQVGDVVCSDGSVLSKEKFSSSQKEPVPIVYHVNRNPEIKALGYAVSIRDVASAAFADNLGVEQETSASLEKEDGNENTHAMYRNEEVKSPLAVYVFDMWRYGQSAYVPSVKQLTYLYQQIGLVNQRIEAVGGLPLSLQPGDCWLWTSTEVEGQKDSKAWLFSMQSGAIQETPKDQAHKFRPVISIY</sequence>